<name>A0ACC0ZXB6_9ROSI</name>
<protein>
    <submittedName>
        <fullName evidence="1">Uncharacterized protein</fullName>
    </submittedName>
</protein>
<evidence type="ECO:0000313" key="1">
    <source>
        <dbReference type="EMBL" id="KAJ0076440.1"/>
    </source>
</evidence>
<organism evidence="1 2">
    <name type="scientific">Pistacia atlantica</name>
    <dbReference type="NCBI Taxonomy" id="434234"/>
    <lineage>
        <taxon>Eukaryota</taxon>
        <taxon>Viridiplantae</taxon>
        <taxon>Streptophyta</taxon>
        <taxon>Embryophyta</taxon>
        <taxon>Tracheophyta</taxon>
        <taxon>Spermatophyta</taxon>
        <taxon>Magnoliopsida</taxon>
        <taxon>eudicotyledons</taxon>
        <taxon>Gunneridae</taxon>
        <taxon>Pentapetalae</taxon>
        <taxon>rosids</taxon>
        <taxon>malvids</taxon>
        <taxon>Sapindales</taxon>
        <taxon>Anacardiaceae</taxon>
        <taxon>Pistacia</taxon>
    </lineage>
</organism>
<comment type="caution">
    <text evidence="1">The sequence shown here is derived from an EMBL/GenBank/DDBJ whole genome shotgun (WGS) entry which is preliminary data.</text>
</comment>
<reference evidence="2" key="1">
    <citation type="journal article" date="2023" name="G3 (Bethesda)">
        <title>Genome assembly and association tests identify interacting loci associated with vigor, precocity, and sex in interspecific pistachio rootstocks.</title>
        <authorList>
            <person name="Palmer W."/>
            <person name="Jacygrad E."/>
            <person name="Sagayaradj S."/>
            <person name="Cavanaugh K."/>
            <person name="Han R."/>
            <person name="Bertier L."/>
            <person name="Beede B."/>
            <person name="Kafkas S."/>
            <person name="Golino D."/>
            <person name="Preece J."/>
            <person name="Michelmore R."/>
        </authorList>
    </citation>
    <scope>NUCLEOTIDE SEQUENCE [LARGE SCALE GENOMIC DNA]</scope>
</reference>
<sequence>MILMIRELSDIPSVMPRLVVFLLANGIPDWFRFQTTSTSLAIHLPPNWYNDYTFLGLAICATLEVQENHGQEQRKDVQWLPPVLQYFSSPSGCDYKCKFYLFSAERNCLILGKESLLSGDRLALSNHLWLFFIPFDEYFQKRKWSHVEAYFRLEGSGLEFKKCGVRILKRCRFRSVSVPRPQWPSVRKTLPSYLTILYKQAAGGSGINSSFEVVVGTEIKEYSVDSIIELKK</sequence>
<dbReference type="EMBL" id="CM047910">
    <property type="protein sequence ID" value="KAJ0076440.1"/>
    <property type="molecule type" value="Genomic_DNA"/>
</dbReference>
<gene>
    <name evidence="1" type="ORF">Patl1_34719</name>
</gene>
<dbReference type="Proteomes" id="UP001164250">
    <property type="component" value="Chromosome 15"/>
</dbReference>
<proteinExistence type="predicted"/>
<evidence type="ECO:0000313" key="2">
    <source>
        <dbReference type="Proteomes" id="UP001164250"/>
    </source>
</evidence>
<keyword evidence="2" id="KW-1185">Reference proteome</keyword>
<accession>A0ACC0ZXB6</accession>